<evidence type="ECO:0000256" key="4">
    <source>
        <dbReference type="ARBA" id="ARBA00023277"/>
    </source>
</evidence>
<dbReference type="InterPro" id="IPR050314">
    <property type="entry name" value="Glycosyl_Hydrlase_18"/>
</dbReference>
<reference evidence="11 12" key="1">
    <citation type="journal article" date="2018" name="Evol. Lett.">
        <title>Horizontal gene cluster transfer increased hallucinogenic mushroom diversity.</title>
        <authorList>
            <person name="Reynolds H.T."/>
            <person name="Vijayakumar V."/>
            <person name="Gluck-Thaler E."/>
            <person name="Korotkin H.B."/>
            <person name="Matheny P.B."/>
            <person name="Slot J.C."/>
        </authorList>
    </citation>
    <scope>NUCLEOTIDE SEQUENCE [LARGE SCALE GENOMIC DNA]</scope>
    <source>
        <strain evidence="11 12">SRW20</strain>
    </source>
</reference>
<dbReference type="Gene3D" id="3.30.1520.10">
    <property type="entry name" value="Phox-like domain"/>
    <property type="match status" value="1"/>
</dbReference>
<dbReference type="InterPro" id="IPR001223">
    <property type="entry name" value="Glyco_hydro18_cat"/>
</dbReference>
<evidence type="ECO:0000259" key="10">
    <source>
        <dbReference type="PROSITE" id="PS51910"/>
    </source>
</evidence>
<proteinExistence type="inferred from homology"/>
<dbReference type="InterPro" id="IPR001579">
    <property type="entry name" value="Glyco_hydro_18_chit_AS"/>
</dbReference>
<comment type="caution">
    <text evidence="11">The sequence shown here is derived from an EMBL/GenBank/DDBJ whole genome shotgun (WGS) entry which is preliminary data.</text>
</comment>
<dbReference type="SMART" id="SM00312">
    <property type="entry name" value="PX"/>
    <property type="match status" value="1"/>
</dbReference>
<dbReference type="PROSITE" id="PS50195">
    <property type="entry name" value="PX"/>
    <property type="match status" value="1"/>
</dbReference>
<dbReference type="GO" id="GO:0000272">
    <property type="term" value="P:polysaccharide catabolic process"/>
    <property type="evidence" value="ECO:0007669"/>
    <property type="project" value="UniProtKB-KW"/>
</dbReference>
<evidence type="ECO:0000256" key="1">
    <source>
        <dbReference type="ARBA" id="ARBA00000822"/>
    </source>
</evidence>
<gene>
    <name evidence="11" type="ORF">CVT26_011114</name>
</gene>
<dbReference type="GO" id="GO:0035091">
    <property type="term" value="F:phosphatidylinositol binding"/>
    <property type="evidence" value="ECO:0007669"/>
    <property type="project" value="InterPro"/>
</dbReference>
<dbReference type="GO" id="GO:0008061">
    <property type="term" value="F:chitin binding"/>
    <property type="evidence" value="ECO:0007669"/>
    <property type="project" value="InterPro"/>
</dbReference>
<evidence type="ECO:0000256" key="2">
    <source>
        <dbReference type="ARBA" id="ARBA00022801"/>
    </source>
</evidence>
<dbReference type="SMART" id="SM00636">
    <property type="entry name" value="Glyco_18"/>
    <property type="match status" value="1"/>
</dbReference>
<dbReference type="EMBL" id="NHYE01005504">
    <property type="protein sequence ID" value="PPQ71399.1"/>
    <property type="molecule type" value="Genomic_DNA"/>
</dbReference>
<name>A0A409VYS5_9AGAR</name>
<dbReference type="InterPro" id="IPR029070">
    <property type="entry name" value="Chitinase_insertion_sf"/>
</dbReference>
<protein>
    <submittedName>
        <fullName evidence="11">Uncharacterized protein</fullName>
    </submittedName>
</protein>
<dbReference type="Proteomes" id="UP000284706">
    <property type="component" value="Unassembled WGS sequence"/>
</dbReference>
<dbReference type="SUPFAM" id="SSF64268">
    <property type="entry name" value="PX domain"/>
    <property type="match status" value="1"/>
</dbReference>
<dbReference type="Gene3D" id="3.10.50.10">
    <property type="match status" value="1"/>
</dbReference>
<dbReference type="AlphaFoldDB" id="A0A409VYS5"/>
<dbReference type="GO" id="GO:0008843">
    <property type="term" value="F:endochitinase activity"/>
    <property type="evidence" value="ECO:0007669"/>
    <property type="project" value="UniProtKB-EC"/>
</dbReference>
<dbReference type="OrthoDB" id="73875at2759"/>
<dbReference type="InterPro" id="IPR001683">
    <property type="entry name" value="PX_dom"/>
</dbReference>
<dbReference type="STRING" id="231916.A0A409VYS5"/>
<comment type="similarity">
    <text evidence="8">Belongs to the glycosyl hydrolase 18 family.</text>
</comment>
<evidence type="ECO:0000256" key="8">
    <source>
        <dbReference type="RuleBase" id="RU004453"/>
    </source>
</evidence>
<dbReference type="PROSITE" id="PS01095">
    <property type="entry name" value="GH18_1"/>
    <property type="match status" value="1"/>
</dbReference>
<dbReference type="PANTHER" id="PTHR11177:SF317">
    <property type="entry name" value="CHITINASE 12-RELATED"/>
    <property type="match status" value="1"/>
</dbReference>
<comment type="catalytic activity">
    <reaction evidence="1">
        <text>Random endo-hydrolysis of N-acetyl-beta-D-glucosaminide (1-&gt;4)-beta-linkages in chitin and chitodextrins.</text>
        <dbReference type="EC" id="3.2.1.14"/>
    </reaction>
</comment>
<dbReference type="Pfam" id="PF00787">
    <property type="entry name" value="PX"/>
    <property type="match status" value="1"/>
</dbReference>
<accession>A0A409VYS5</accession>
<dbReference type="InterPro" id="IPR017853">
    <property type="entry name" value="GH"/>
</dbReference>
<dbReference type="Pfam" id="PF00704">
    <property type="entry name" value="Glyco_hydro_18"/>
    <property type="match status" value="1"/>
</dbReference>
<evidence type="ECO:0000256" key="5">
    <source>
        <dbReference type="ARBA" id="ARBA00023295"/>
    </source>
</evidence>
<keyword evidence="4" id="KW-0119">Carbohydrate metabolism</keyword>
<dbReference type="InParanoid" id="A0A409VYS5"/>
<feature type="domain" description="GH18" evidence="10">
    <location>
        <begin position="157"/>
        <end position="567"/>
    </location>
</feature>
<keyword evidence="2 7" id="KW-0378">Hydrolase</keyword>
<organism evidence="11 12">
    <name type="scientific">Gymnopilus dilepis</name>
    <dbReference type="NCBI Taxonomy" id="231916"/>
    <lineage>
        <taxon>Eukaryota</taxon>
        <taxon>Fungi</taxon>
        <taxon>Dikarya</taxon>
        <taxon>Basidiomycota</taxon>
        <taxon>Agaricomycotina</taxon>
        <taxon>Agaricomycetes</taxon>
        <taxon>Agaricomycetidae</taxon>
        <taxon>Agaricales</taxon>
        <taxon>Agaricineae</taxon>
        <taxon>Hymenogastraceae</taxon>
        <taxon>Gymnopilus</taxon>
    </lineage>
</organism>
<evidence type="ECO:0000259" key="9">
    <source>
        <dbReference type="PROSITE" id="PS50195"/>
    </source>
</evidence>
<evidence type="ECO:0000256" key="7">
    <source>
        <dbReference type="RuleBase" id="RU000489"/>
    </source>
</evidence>
<feature type="domain" description="PX" evidence="9">
    <location>
        <begin position="7"/>
        <end position="120"/>
    </location>
</feature>
<keyword evidence="5 7" id="KW-0326">Glycosidase</keyword>
<dbReference type="PANTHER" id="PTHR11177">
    <property type="entry name" value="CHITINASE"/>
    <property type="match status" value="1"/>
</dbReference>
<dbReference type="GO" id="GO:0006032">
    <property type="term" value="P:chitin catabolic process"/>
    <property type="evidence" value="ECO:0007669"/>
    <property type="project" value="UniProtKB-KW"/>
</dbReference>
<keyword evidence="12" id="KW-1185">Reference proteome</keyword>
<dbReference type="GO" id="GO:0005576">
    <property type="term" value="C:extracellular region"/>
    <property type="evidence" value="ECO:0007669"/>
    <property type="project" value="TreeGrafter"/>
</dbReference>
<keyword evidence="3" id="KW-0146">Chitin degradation</keyword>
<dbReference type="InterPro" id="IPR011583">
    <property type="entry name" value="Chitinase_II/V-like_cat"/>
</dbReference>
<dbReference type="InterPro" id="IPR036871">
    <property type="entry name" value="PX_dom_sf"/>
</dbReference>
<evidence type="ECO:0000313" key="12">
    <source>
        <dbReference type="Proteomes" id="UP000284706"/>
    </source>
</evidence>
<evidence type="ECO:0000256" key="3">
    <source>
        <dbReference type="ARBA" id="ARBA00023024"/>
    </source>
</evidence>
<evidence type="ECO:0000313" key="11">
    <source>
        <dbReference type="EMBL" id="PPQ71399.1"/>
    </source>
</evidence>
<dbReference type="PROSITE" id="PS51910">
    <property type="entry name" value="GH18_2"/>
    <property type="match status" value="1"/>
</dbReference>
<keyword evidence="6" id="KW-0624">Polysaccharide degradation</keyword>
<evidence type="ECO:0000256" key="6">
    <source>
        <dbReference type="ARBA" id="ARBA00023326"/>
    </source>
</evidence>
<dbReference type="Gene3D" id="3.20.20.80">
    <property type="entry name" value="Glycosidases"/>
    <property type="match status" value="3"/>
</dbReference>
<dbReference type="SUPFAM" id="SSF51445">
    <property type="entry name" value="(Trans)glycosidases"/>
    <property type="match status" value="1"/>
</dbReference>
<sequence>MASFRSTMAPSVTITGHTTASNPRPHVLYAVKVDGEGRSLTLQKRYSEFAALHDALKDPYGLPPKRLLVTTFVPSAWVDDQLIAERKAGLAKYLTDLLSNPEYKSKPALRNFLSSQGGGDDNKFDLEDALPSTLSRAQAMKIASSLAGGQVTTQASMIAASYYPNWVSSTNPPEGIDFSKFDILYFAFATPSSSFTVSLDSGSQSLLKRLVAAAHSSGHGTKVCLSIGKSIQRPCIWLIFYVLCIGGWGGCQYYSQSVSSSANRTKFANSIASTISTYGLDGVDFDWEYPNSPGAGQPYSSADSANFLSSSKIMSAAVTQQPWLGSNGQPLTNVSAYASVLTFVNIMNYDVWGASSTPGPNAPLGNLCGTSTQRQASAEAAFAQWTAAKFPASQLVLGLPLYGYVSQSSKTVLTGSFAPSPNMLLLQKTEEKQADGTAVTYFHNAAHPHPQTNKNAQSAGEVKDAATANLTSWWGQQIPFNAILSSGALVKKSDGTYGQGGGFTMAWDNCSDTPYLYNTSQNTVVTYDDTYSLSDKASYAKSSGMAGCFTWSLDQDDGYNLWNAEKR</sequence>